<sequence length="200" mass="19130">MSDLDDLLTRIPVSDIAKQLGVDDATARSAVEQAVPALLTGLQQQTGEEQSAQGLAAALAQHPADLAEGDINLADVDTTDGGKIVNKIFGSETDNVAQALSGANAAAGVDQGLVKKVLPILAPIVLSYLTSKVLGGGKSGGAKPSGGDLGSILGSVLGGNAGGGLGSILGSVLGGAAGGGGSKGGGGLGDLLGGILGGRK</sequence>
<accession>A0A857KPZ6</accession>
<dbReference type="RefSeq" id="WP_005182326.1">
    <property type="nucleotide sequence ID" value="NZ_CP045804.1"/>
</dbReference>
<evidence type="ECO:0000313" key="1">
    <source>
        <dbReference type="EMBL" id="QHN41656.1"/>
    </source>
</evidence>
<name>A0A857KPZ6_9ACTN</name>
<dbReference type="AlphaFoldDB" id="A0A857KPZ6"/>
<dbReference type="InterPro" id="IPR009282">
    <property type="entry name" value="DUF937"/>
</dbReference>
<reference evidence="1" key="1">
    <citation type="journal article" date="2021" name="Nat. Microbiol.">
        <title>Cocultivation of an ultrasmall environmental parasitic bacterium with lytic ability against bacteria associated with wastewater foams.</title>
        <authorList>
            <person name="Batinovic S."/>
            <person name="Rose J.J.A."/>
            <person name="Ratcliffe J."/>
            <person name="Seviour R.J."/>
            <person name="Petrovski S."/>
        </authorList>
    </citation>
    <scope>NUCLEOTIDE SEQUENCE</scope>
    <source>
        <strain evidence="1">CON44</strain>
    </source>
</reference>
<organism evidence="1">
    <name type="scientific">Gordonia amarae</name>
    <dbReference type="NCBI Taxonomy" id="36821"/>
    <lineage>
        <taxon>Bacteria</taxon>
        <taxon>Bacillati</taxon>
        <taxon>Actinomycetota</taxon>
        <taxon>Actinomycetes</taxon>
        <taxon>Mycobacteriales</taxon>
        <taxon>Gordoniaceae</taxon>
        <taxon>Gordonia</taxon>
    </lineage>
</organism>
<dbReference type="Pfam" id="PF06078">
    <property type="entry name" value="DUF937"/>
    <property type="match status" value="1"/>
</dbReference>
<gene>
    <name evidence="1" type="ORF">GII30_23075</name>
</gene>
<protein>
    <submittedName>
        <fullName evidence="1">DUF937 domain-containing protein</fullName>
    </submittedName>
</protein>
<dbReference type="EMBL" id="CP045810">
    <property type="protein sequence ID" value="QHN41656.1"/>
    <property type="molecule type" value="Genomic_DNA"/>
</dbReference>
<proteinExistence type="predicted"/>